<gene>
    <name evidence="1" type="ORF">LDG_7165</name>
</gene>
<dbReference type="Proteomes" id="UP000002770">
    <property type="component" value="Unassembled WGS sequence"/>
</dbReference>
<sequence>MVRRVLSNEIWEQLLVTIKFKGCYCCNSYYFALIRGNLDSRIGDELIIS</sequence>
<dbReference type="InParanoid" id="G9EPI1"/>
<protein>
    <submittedName>
        <fullName evidence="1">Uncharacterized protein</fullName>
    </submittedName>
</protein>
<dbReference type="HOGENOM" id="CLU_3137175_0_0_6"/>
<evidence type="ECO:0000313" key="2">
    <source>
        <dbReference type="Proteomes" id="UP000002770"/>
    </source>
</evidence>
<name>G9EPI1_9GAMM</name>
<reference evidence="1 2" key="1">
    <citation type="journal article" date="2011" name="BMC Genomics">
        <title>Insight into cross-talk between intra-amoebal pathogens.</title>
        <authorList>
            <person name="Gimenez G."/>
            <person name="Bertelli C."/>
            <person name="Moliner C."/>
            <person name="Robert C."/>
            <person name="Raoult D."/>
            <person name="Fournier P.E."/>
            <person name="Greub G."/>
        </authorList>
    </citation>
    <scope>NUCLEOTIDE SEQUENCE [LARGE SCALE GENOMIC DNA]</scope>
    <source>
        <strain evidence="1 2">LLAP12</strain>
    </source>
</reference>
<accession>G9EPI1</accession>
<proteinExistence type="predicted"/>
<evidence type="ECO:0000313" key="1">
    <source>
        <dbReference type="EMBL" id="EHL30804.1"/>
    </source>
</evidence>
<dbReference type="AlphaFoldDB" id="G9EPI1"/>
<dbReference type="EMBL" id="JH413823">
    <property type="protein sequence ID" value="EHL30804.1"/>
    <property type="molecule type" value="Genomic_DNA"/>
</dbReference>
<keyword evidence="2" id="KW-1185">Reference proteome</keyword>
<organism evidence="1 2">
    <name type="scientific">Legionella drancourtii LLAP12</name>
    <dbReference type="NCBI Taxonomy" id="658187"/>
    <lineage>
        <taxon>Bacteria</taxon>
        <taxon>Pseudomonadati</taxon>
        <taxon>Pseudomonadota</taxon>
        <taxon>Gammaproteobacteria</taxon>
        <taxon>Legionellales</taxon>
        <taxon>Legionellaceae</taxon>
        <taxon>Legionella</taxon>
    </lineage>
</organism>